<feature type="region of interest" description="Disordered" evidence="1">
    <location>
        <begin position="26"/>
        <end position="121"/>
    </location>
</feature>
<evidence type="ECO:0000313" key="3">
    <source>
        <dbReference type="Proteomes" id="UP000247702"/>
    </source>
</evidence>
<reference evidence="2 3" key="1">
    <citation type="submission" date="2017-11" db="EMBL/GenBank/DDBJ databases">
        <title>The genome of Rhizophagus clarus HR1 reveals common genetic basis of auxotrophy among arbuscular mycorrhizal fungi.</title>
        <authorList>
            <person name="Kobayashi Y."/>
        </authorList>
    </citation>
    <scope>NUCLEOTIDE SEQUENCE [LARGE SCALE GENOMIC DNA]</scope>
    <source>
        <strain evidence="2 3">HR1</strain>
    </source>
</reference>
<feature type="compositionally biased region" description="Basic and acidic residues" evidence="1">
    <location>
        <begin position="98"/>
        <end position="111"/>
    </location>
</feature>
<organism evidence="2 3">
    <name type="scientific">Rhizophagus clarus</name>
    <dbReference type="NCBI Taxonomy" id="94130"/>
    <lineage>
        <taxon>Eukaryota</taxon>
        <taxon>Fungi</taxon>
        <taxon>Fungi incertae sedis</taxon>
        <taxon>Mucoromycota</taxon>
        <taxon>Glomeromycotina</taxon>
        <taxon>Glomeromycetes</taxon>
        <taxon>Glomerales</taxon>
        <taxon>Glomeraceae</taxon>
        <taxon>Rhizophagus</taxon>
    </lineage>
</organism>
<comment type="caution">
    <text evidence="2">The sequence shown here is derived from an EMBL/GenBank/DDBJ whole genome shotgun (WGS) entry which is preliminary data.</text>
</comment>
<dbReference type="Proteomes" id="UP000247702">
    <property type="component" value="Unassembled WGS sequence"/>
</dbReference>
<gene>
    <name evidence="2" type="ORF">RclHR1_14600013</name>
</gene>
<keyword evidence="3" id="KW-1185">Reference proteome</keyword>
<feature type="compositionally biased region" description="Basic residues" evidence="1">
    <location>
        <begin position="112"/>
        <end position="121"/>
    </location>
</feature>
<evidence type="ECO:0000313" key="2">
    <source>
        <dbReference type="EMBL" id="GBB88086.1"/>
    </source>
</evidence>
<dbReference type="AlphaFoldDB" id="A0A2Z6R5M1"/>
<protein>
    <submittedName>
        <fullName evidence="2">Uncharacterized protein</fullName>
    </submittedName>
</protein>
<feature type="compositionally biased region" description="Basic residues" evidence="1">
    <location>
        <begin position="34"/>
        <end position="48"/>
    </location>
</feature>
<accession>A0A2Z6R5M1</accession>
<feature type="compositionally biased region" description="Polar residues" evidence="1">
    <location>
        <begin position="73"/>
        <end position="97"/>
    </location>
</feature>
<proteinExistence type="predicted"/>
<name>A0A2Z6R5M1_9GLOM</name>
<dbReference type="EMBL" id="BEXD01000514">
    <property type="protein sequence ID" value="GBB88086.1"/>
    <property type="molecule type" value="Genomic_DNA"/>
</dbReference>
<evidence type="ECO:0000256" key="1">
    <source>
        <dbReference type="SAM" id="MobiDB-lite"/>
    </source>
</evidence>
<sequence length="146" mass="16518">MNLTTLVHKDNEAYLISHNINMFKETRHTSPSHNPRKLTKSAHSKSNGRTKNTNAFPPKGNRANLRSVKKVATGTNNIPIRNGRGNASQQQYSSSTKQGKDSPKTEYDDKKHKSKSKRSSTLKKMIMAEIIRMNEILESLLKRTTI</sequence>